<dbReference type="PROSITE" id="PS50088">
    <property type="entry name" value="ANK_REPEAT"/>
    <property type="match status" value="3"/>
</dbReference>
<dbReference type="Proteomes" id="UP001175271">
    <property type="component" value="Unassembled WGS sequence"/>
</dbReference>
<reference evidence="5" key="1">
    <citation type="submission" date="2023-06" db="EMBL/GenBank/DDBJ databases">
        <title>Genomic analysis of the entomopathogenic nematode Steinernema hermaphroditum.</title>
        <authorList>
            <person name="Schwarz E.M."/>
            <person name="Heppert J.K."/>
            <person name="Baniya A."/>
            <person name="Schwartz H.T."/>
            <person name="Tan C.-H."/>
            <person name="Antoshechkin I."/>
            <person name="Sternberg P.W."/>
            <person name="Goodrich-Blair H."/>
            <person name="Dillman A.R."/>
        </authorList>
    </citation>
    <scope>NUCLEOTIDE SEQUENCE</scope>
    <source>
        <strain evidence="5">PS9179</strain>
        <tissue evidence="5">Whole animal</tissue>
    </source>
</reference>
<dbReference type="Gene3D" id="1.10.533.10">
    <property type="entry name" value="Death Domain, Fas"/>
    <property type="match status" value="1"/>
</dbReference>
<dbReference type="InterPro" id="IPR051070">
    <property type="entry name" value="NF-kappa-B_inhibitor"/>
</dbReference>
<dbReference type="Pfam" id="PF12796">
    <property type="entry name" value="Ank_2"/>
    <property type="match status" value="2"/>
</dbReference>
<evidence type="ECO:0000313" key="6">
    <source>
        <dbReference type="Proteomes" id="UP001175271"/>
    </source>
</evidence>
<dbReference type="PANTHER" id="PTHR46680:SF3">
    <property type="entry name" value="NF-KAPPA-B INHIBITOR CACTUS"/>
    <property type="match status" value="1"/>
</dbReference>
<evidence type="ECO:0000313" key="5">
    <source>
        <dbReference type="EMBL" id="KAK0406066.1"/>
    </source>
</evidence>
<dbReference type="SMART" id="SM00248">
    <property type="entry name" value="ANK"/>
    <property type="match status" value="6"/>
</dbReference>
<feature type="repeat" description="ANK" evidence="3">
    <location>
        <begin position="166"/>
        <end position="198"/>
    </location>
</feature>
<comment type="caution">
    <text evidence="5">The sequence shown here is derived from an EMBL/GenBank/DDBJ whole genome shotgun (WGS) entry which is preliminary data.</text>
</comment>
<gene>
    <name evidence="5" type="ORF">QR680_018350</name>
</gene>
<protein>
    <recommendedName>
        <fullName evidence="7">Death domain-containing protein</fullName>
    </recommendedName>
</protein>
<feature type="region of interest" description="Disordered" evidence="4">
    <location>
        <begin position="372"/>
        <end position="398"/>
    </location>
</feature>
<accession>A0AA39LQ72</accession>
<keyword evidence="2 3" id="KW-0040">ANK repeat</keyword>
<dbReference type="SUPFAM" id="SSF47986">
    <property type="entry name" value="DEATH domain"/>
    <property type="match status" value="1"/>
</dbReference>
<dbReference type="InterPro" id="IPR002110">
    <property type="entry name" value="Ankyrin_rpt"/>
</dbReference>
<sequence>MGAQIELSRTEATAGDELWIYANFAITQSTVIAITSELMSIKLDRTKTLDKLAVVVLPKLDFKEDTKTKIMVVNNDKEKAIAPLTYLSKEPLETSINMAAVRKFAQEGDPIALLRPMFSTLFEKDDLHCSILHIAAKNQQSFALRTFLRLLQENGSHALVNDKNSRGETPLHIAIMSSDQDSTHYLIQAGASSNIQDNAGNTPVHYLCKTFDEDIYRELLESPEALNWCLLNKEGYAAIHMAVKARKLALVDAMLEKGCLINMPDKQGYTPIMHAMMGDDNDMVDCLIQRNCDIHWESSDGQTPLLIAAEARDYDLVGRLLDLSADANKENKKGVSLKKWAEKEKDEQLKRIVAGERMKKVKSCPVLEDDITASSSQTAAETPSSNGLSNGESDQPSGSSSILFKEKFADKASYLDYVTRLRLAKILDVSDKWIVLARTLNCEHMVDFIRICAEDSSPTLILLDQYEQIPDAKISLITESLEKMGDEPAVACMKDRFKM</sequence>
<evidence type="ECO:0000256" key="3">
    <source>
        <dbReference type="PROSITE-ProRule" id="PRU00023"/>
    </source>
</evidence>
<dbReference type="EMBL" id="JAUCMV010000004">
    <property type="protein sequence ID" value="KAK0406066.1"/>
    <property type="molecule type" value="Genomic_DNA"/>
</dbReference>
<dbReference type="InterPro" id="IPR036770">
    <property type="entry name" value="Ankyrin_rpt-contain_sf"/>
</dbReference>
<dbReference type="InterPro" id="IPR011029">
    <property type="entry name" value="DEATH-like_dom_sf"/>
</dbReference>
<keyword evidence="6" id="KW-1185">Reference proteome</keyword>
<dbReference type="GO" id="GO:0071356">
    <property type="term" value="P:cellular response to tumor necrosis factor"/>
    <property type="evidence" value="ECO:0007669"/>
    <property type="project" value="TreeGrafter"/>
</dbReference>
<feature type="repeat" description="ANK" evidence="3">
    <location>
        <begin position="234"/>
        <end position="266"/>
    </location>
</feature>
<evidence type="ECO:0000256" key="2">
    <source>
        <dbReference type="ARBA" id="ARBA00023043"/>
    </source>
</evidence>
<dbReference type="PANTHER" id="PTHR46680">
    <property type="entry name" value="NF-KAPPA-B INHIBITOR ALPHA"/>
    <property type="match status" value="1"/>
</dbReference>
<dbReference type="GO" id="GO:0005829">
    <property type="term" value="C:cytosol"/>
    <property type="evidence" value="ECO:0007669"/>
    <property type="project" value="TreeGrafter"/>
</dbReference>
<dbReference type="Gene3D" id="1.25.40.20">
    <property type="entry name" value="Ankyrin repeat-containing domain"/>
    <property type="match status" value="1"/>
</dbReference>
<dbReference type="SUPFAM" id="SSF48403">
    <property type="entry name" value="Ankyrin repeat"/>
    <property type="match status" value="1"/>
</dbReference>
<name>A0AA39LQ72_9BILA</name>
<evidence type="ECO:0008006" key="7">
    <source>
        <dbReference type="Google" id="ProtNLM"/>
    </source>
</evidence>
<dbReference type="AlphaFoldDB" id="A0AA39LQ72"/>
<dbReference type="PROSITE" id="PS50297">
    <property type="entry name" value="ANK_REP_REGION"/>
    <property type="match status" value="3"/>
</dbReference>
<feature type="repeat" description="ANK" evidence="3">
    <location>
        <begin position="300"/>
        <end position="332"/>
    </location>
</feature>
<proteinExistence type="predicted"/>
<organism evidence="5 6">
    <name type="scientific">Steinernema hermaphroditum</name>
    <dbReference type="NCBI Taxonomy" id="289476"/>
    <lineage>
        <taxon>Eukaryota</taxon>
        <taxon>Metazoa</taxon>
        <taxon>Ecdysozoa</taxon>
        <taxon>Nematoda</taxon>
        <taxon>Chromadorea</taxon>
        <taxon>Rhabditida</taxon>
        <taxon>Tylenchina</taxon>
        <taxon>Panagrolaimomorpha</taxon>
        <taxon>Strongyloidoidea</taxon>
        <taxon>Steinernematidae</taxon>
        <taxon>Steinernema</taxon>
    </lineage>
</organism>
<keyword evidence="1" id="KW-0677">Repeat</keyword>
<evidence type="ECO:0000256" key="4">
    <source>
        <dbReference type="SAM" id="MobiDB-lite"/>
    </source>
</evidence>
<dbReference type="GO" id="GO:0051059">
    <property type="term" value="F:NF-kappaB binding"/>
    <property type="evidence" value="ECO:0007669"/>
    <property type="project" value="TreeGrafter"/>
</dbReference>
<evidence type="ECO:0000256" key="1">
    <source>
        <dbReference type="ARBA" id="ARBA00022737"/>
    </source>
</evidence>